<dbReference type="EC" id="4.1.2.25" evidence="6"/>
<comment type="function">
    <text evidence="6">Catalyzes the conversion of 7,8-dihydroneopterin to 6-hydroxymethyl-7,8-dihydropterin.</text>
</comment>
<comment type="catalytic activity">
    <reaction evidence="1 6">
        <text>7,8-dihydroneopterin = 6-hydroxymethyl-7,8-dihydropterin + glycolaldehyde</text>
        <dbReference type="Rhea" id="RHEA:10540"/>
        <dbReference type="ChEBI" id="CHEBI:17001"/>
        <dbReference type="ChEBI" id="CHEBI:17071"/>
        <dbReference type="ChEBI" id="CHEBI:44841"/>
        <dbReference type="EC" id="4.1.2.25"/>
    </reaction>
</comment>
<dbReference type="PANTHER" id="PTHR42844">
    <property type="entry name" value="DIHYDRONEOPTERIN ALDOLASE 1-RELATED"/>
    <property type="match status" value="1"/>
</dbReference>
<comment type="pathway">
    <text evidence="2 6">Cofactor biosynthesis; tetrahydrofolate biosynthesis; 2-amino-4-hydroxy-6-hydroxymethyl-7,8-dihydropteridine diphosphate from 7,8-dihydroneopterin triphosphate: step 3/4.</text>
</comment>
<feature type="domain" description="Dihydroneopterin aldolase/epimerase" evidence="7">
    <location>
        <begin position="12"/>
        <end position="125"/>
    </location>
</feature>
<dbReference type="GO" id="GO:0005737">
    <property type="term" value="C:cytoplasm"/>
    <property type="evidence" value="ECO:0007669"/>
    <property type="project" value="TreeGrafter"/>
</dbReference>
<gene>
    <name evidence="8" type="primary">folB</name>
    <name evidence="8" type="ORF">GTW58_10450</name>
</gene>
<evidence type="ECO:0000256" key="2">
    <source>
        <dbReference type="ARBA" id="ARBA00005013"/>
    </source>
</evidence>
<dbReference type="SUPFAM" id="SSF55620">
    <property type="entry name" value="Tetrahydrobiopterin biosynthesis enzymes-like"/>
    <property type="match status" value="1"/>
</dbReference>
<evidence type="ECO:0000256" key="3">
    <source>
        <dbReference type="ARBA" id="ARBA00005708"/>
    </source>
</evidence>
<evidence type="ECO:0000256" key="5">
    <source>
        <dbReference type="ARBA" id="ARBA00023239"/>
    </source>
</evidence>
<keyword evidence="5 6" id="KW-0456">Lyase</keyword>
<dbReference type="NCBIfam" id="TIGR00526">
    <property type="entry name" value="folB_dom"/>
    <property type="match status" value="1"/>
</dbReference>
<name>A0A846TX66_9MICC</name>
<evidence type="ECO:0000259" key="7">
    <source>
        <dbReference type="SMART" id="SM00905"/>
    </source>
</evidence>
<evidence type="ECO:0000256" key="4">
    <source>
        <dbReference type="ARBA" id="ARBA00022909"/>
    </source>
</evidence>
<comment type="caution">
    <text evidence="8">The sequence shown here is derived from an EMBL/GenBank/DDBJ whole genome shotgun (WGS) entry which is preliminary data.</text>
</comment>
<dbReference type="NCBIfam" id="TIGR00525">
    <property type="entry name" value="folB"/>
    <property type="match status" value="1"/>
</dbReference>
<evidence type="ECO:0000256" key="1">
    <source>
        <dbReference type="ARBA" id="ARBA00001353"/>
    </source>
</evidence>
<dbReference type="AlphaFoldDB" id="A0A846TX66"/>
<protein>
    <recommendedName>
        <fullName evidence="6">7,8-dihydroneopterin aldolase</fullName>
        <ecNumber evidence="6">4.1.2.25</ecNumber>
    </recommendedName>
</protein>
<dbReference type="Pfam" id="PF02152">
    <property type="entry name" value="FolB"/>
    <property type="match status" value="1"/>
</dbReference>
<reference evidence="8 9" key="1">
    <citation type="submission" date="2020-02" db="EMBL/GenBank/DDBJ databases">
        <authorList>
            <person name="Sun Q."/>
        </authorList>
    </citation>
    <scope>NUCLEOTIDE SEQUENCE [LARGE SCALE GENOMIC DNA]</scope>
    <source>
        <strain evidence="8 9">YIM 13062</strain>
    </source>
</reference>
<dbReference type="SMART" id="SM00905">
    <property type="entry name" value="FolB"/>
    <property type="match status" value="1"/>
</dbReference>
<keyword evidence="9" id="KW-1185">Reference proteome</keyword>
<dbReference type="GO" id="GO:0046656">
    <property type="term" value="P:folic acid biosynthetic process"/>
    <property type="evidence" value="ECO:0007669"/>
    <property type="project" value="UniProtKB-UniRule"/>
</dbReference>
<organism evidence="8 9">
    <name type="scientific">Kocuria subflava</name>
    <dbReference type="NCBI Taxonomy" id="1736139"/>
    <lineage>
        <taxon>Bacteria</taxon>
        <taxon>Bacillati</taxon>
        <taxon>Actinomycetota</taxon>
        <taxon>Actinomycetes</taxon>
        <taxon>Micrococcales</taxon>
        <taxon>Micrococcaceae</taxon>
        <taxon>Kocuria</taxon>
    </lineage>
</organism>
<evidence type="ECO:0000256" key="6">
    <source>
        <dbReference type="RuleBase" id="RU362079"/>
    </source>
</evidence>
<comment type="similarity">
    <text evidence="3 6">Belongs to the DHNA family.</text>
</comment>
<evidence type="ECO:0000313" key="9">
    <source>
        <dbReference type="Proteomes" id="UP000521379"/>
    </source>
</evidence>
<proteinExistence type="inferred from homology"/>
<dbReference type="CDD" id="cd00534">
    <property type="entry name" value="DHNA_DHNTPE"/>
    <property type="match status" value="1"/>
</dbReference>
<dbReference type="EMBL" id="JAAVUN010000022">
    <property type="protein sequence ID" value="NKE10342.1"/>
    <property type="molecule type" value="Genomic_DNA"/>
</dbReference>
<evidence type="ECO:0000313" key="8">
    <source>
        <dbReference type="EMBL" id="NKE10342.1"/>
    </source>
</evidence>
<dbReference type="PANTHER" id="PTHR42844:SF1">
    <property type="entry name" value="DIHYDRONEOPTERIN ALDOLASE 1-RELATED"/>
    <property type="match status" value="1"/>
</dbReference>
<sequence length="129" mass="13872">MEGPRPVTQDSITLTGVSGYGFHGVLDGEKSVGQQFSVDAVLTVDLRAAGATDNLAHTVHYGEVAELIHAQITGEPVELIETLADRTARLVLERYPLVQRVELTVNKPQAPITVPFANVAVTVIRERGT</sequence>
<dbReference type="UniPathway" id="UPA00077">
    <property type="reaction ID" value="UER00154"/>
</dbReference>
<dbReference type="FunFam" id="3.30.1130.10:FF:000003">
    <property type="entry name" value="7,8-dihydroneopterin aldolase"/>
    <property type="match status" value="1"/>
</dbReference>
<accession>A0A846TX66</accession>
<dbReference type="GO" id="GO:0046654">
    <property type="term" value="P:tetrahydrofolate biosynthetic process"/>
    <property type="evidence" value="ECO:0007669"/>
    <property type="project" value="UniProtKB-UniRule"/>
</dbReference>
<dbReference type="InterPro" id="IPR043133">
    <property type="entry name" value="GTP-CH-I_C/QueF"/>
</dbReference>
<dbReference type="InterPro" id="IPR006157">
    <property type="entry name" value="FolB_dom"/>
</dbReference>
<dbReference type="InterPro" id="IPR006156">
    <property type="entry name" value="Dihydroneopterin_aldolase"/>
</dbReference>
<dbReference type="Proteomes" id="UP000521379">
    <property type="component" value="Unassembled WGS sequence"/>
</dbReference>
<dbReference type="GO" id="GO:0004150">
    <property type="term" value="F:dihydroneopterin aldolase activity"/>
    <property type="evidence" value="ECO:0007669"/>
    <property type="project" value="UniProtKB-UniRule"/>
</dbReference>
<keyword evidence="4 6" id="KW-0289">Folate biosynthesis</keyword>
<dbReference type="Gene3D" id="3.30.1130.10">
    <property type="match status" value="1"/>
</dbReference>